<evidence type="ECO:0000256" key="1">
    <source>
        <dbReference type="SAM" id="MobiDB-lite"/>
    </source>
</evidence>
<dbReference type="HOGENOM" id="CLU_087072_0_0_1"/>
<proteinExistence type="predicted"/>
<feature type="region of interest" description="Disordered" evidence="1">
    <location>
        <begin position="202"/>
        <end position="253"/>
    </location>
</feature>
<keyword evidence="3" id="KW-1185">Reference proteome</keyword>
<dbReference type="OrthoDB" id="5419162at2759"/>
<dbReference type="GeneID" id="11506808"/>
<feature type="region of interest" description="Disordered" evidence="1">
    <location>
        <begin position="38"/>
        <end position="57"/>
    </location>
</feature>
<feature type="compositionally biased region" description="Basic and acidic residues" evidence="1">
    <location>
        <begin position="211"/>
        <end position="224"/>
    </location>
</feature>
<feature type="compositionally biased region" description="Acidic residues" evidence="1">
    <location>
        <begin position="108"/>
        <end position="118"/>
    </location>
</feature>
<accession>G2QPC1</accession>
<sequence>MARSNPDEIDLAEDDFDDTSPNDYEVAEEDATMAVTMGFTSFGGGDGARPSKKRRFNPRLDEAVIATGEPAPAAHTGQAKAAPVGPATRDEITYTDDDNDIFSKKDDGDGDGADDLDPDGPPTPPGTASPALTAGSQPAGAWHKPGNPSRGWGGAGRGGAHGGGGRGGRGGRLNPLWYVDYYDPSFNENPWEGMEKFKGLEPVGTWLSRSRGREKEVGTGKDEQQQQQQQQQPGEGVGAGQGLAEGAATPADS</sequence>
<organism evidence="2 3">
    <name type="scientific">Thermothelomyces thermophilus (strain ATCC 42464 / BCRC 31852 / DSM 1799)</name>
    <name type="common">Sporotrichum thermophile</name>
    <dbReference type="NCBI Taxonomy" id="573729"/>
    <lineage>
        <taxon>Eukaryota</taxon>
        <taxon>Fungi</taxon>
        <taxon>Dikarya</taxon>
        <taxon>Ascomycota</taxon>
        <taxon>Pezizomycotina</taxon>
        <taxon>Sordariomycetes</taxon>
        <taxon>Sordariomycetidae</taxon>
        <taxon>Sordariales</taxon>
        <taxon>Chaetomiaceae</taxon>
        <taxon>Thermothelomyces</taxon>
    </lineage>
</organism>
<dbReference type="AlphaFoldDB" id="G2QPC1"/>
<feature type="compositionally biased region" description="Low complexity" evidence="1">
    <location>
        <begin position="244"/>
        <end position="253"/>
    </location>
</feature>
<name>G2QPC1_THET4</name>
<dbReference type="InParanoid" id="G2QPC1"/>
<feature type="region of interest" description="Disordered" evidence="1">
    <location>
        <begin position="1"/>
        <end position="23"/>
    </location>
</feature>
<evidence type="ECO:0000313" key="2">
    <source>
        <dbReference type="EMBL" id="AEO61434.1"/>
    </source>
</evidence>
<dbReference type="RefSeq" id="XP_003666679.1">
    <property type="nucleotide sequence ID" value="XM_003666631.1"/>
</dbReference>
<feature type="compositionally biased region" description="Gly residues" evidence="1">
    <location>
        <begin position="151"/>
        <end position="171"/>
    </location>
</feature>
<dbReference type="KEGG" id="mtm:MYCTH_2145454"/>
<reference evidence="2 3" key="1">
    <citation type="journal article" date="2011" name="Nat. Biotechnol.">
        <title>Comparative genomic analysis of the thermophilic biomass-degrading fungi Myceliophthora thermophila and Thielavia terrestris.</title>
        <authorList>
            <person name="Berka R.M."/>
            <person name="Grigoriev I.V."/>
            <person name="Otillar R."/>
            <person name="Salamov A."/>
            <person name="Grimwood J."/>
            <person name="Reid I."/>
            <person name="Ishmael N."/>
            <person name="John T."/>
            <person name="Darmond C."/>
            <person name="Moisan M.-C."/>
            <person name="Henrissat B."/>
            <person name="Coutinho P.M."/>
            <person name="Lombard V."/>
            <person name="Natvig D.O."/>
            <person name="Lindquist E."/>
            <person name="Schmutz J."/>
            <person name="Lucas S."/>
            <person name="Harris P."/>
            <person name="Powlowski J."/>
            <person name="Bellemare A."/>
            <person name="Taylor D."/>
            <person name="Butler G."/>
            <person name="de Vries R.P."/>
            <person name="Allijn I.E."/>
            <person name="van den Brink J."/>
            <person name="Ushinsky S."/>
            <person name="Storms R."/>
            <person name="Powell A.J."/>
            <person name="Paulsen I.T."/>
            <person name="Elbourne L.D.H."/>
            <person name="Baker S.E."/>
            <person name="Magnuson J."/>
            <person name="LaBoissiere S."/>
            <person name="Clutterbuck A.J."/>
            <person name="Martinez D."/>
            <person name="Wogulis M."/>
            <person name="de Leon A.L."/>
            <person name="Rey M.W."/>
            <person name="Tsang A."/>
        </authorList>
    </citation>
    <scope>NUCLEOTIDE SEQUENCE [LARGE SCALE GENOMIC DNA]</scope>
    <source>
        <strain evidence="3">ATCC 42464 / BCRC 31852 / DSM 1799</strain>
    </source>
</reference>
<dbReference type="EMBL" id="CP003008">
    <property type="protein sequence ID" value="AEO61434.1"/>
    <property type="molecule type" value="Genomic_DNA"/>
</dbReference>
<feature type="compositionally biased region" description="Low complexity" evidence="1">
    <location>
        <begin position="225"/>
        <end position="234"/>
    </location>
</feature>
<feature type="compositionally biased region" description="Acidic residues" evidence="1">
    <location>
        <begin position="7"/>
        <end position="23"/>
    </location>
</feature>
<gene>
    <name evidence="2" type="ORF">MYCTH_2145454</name>
</gene>
<protein>
    <submittedName>
        <fullName evidence="2">Uncharacterized protein</fullName>
    </submittedName>
</protein>
<dbReference type="Proteomes" id="UP000007322">
    <property type="component" value="Chromosome 7"/>
</dbReference>
<dbReference type="OMA" id="NVNPWER"/>
<dbReference type="VEuPathDB" id="FungiDB:MYCTH_2145454"/>
<dbReference type="eggNOG" id="ENOG502TED9">
    <property type="taxonomic scope" value="Eukaryota"/>
</dbReference>
<evidence type="ECO:0000313" key="3">
    <source>
        <dbReference type="Proteomes" id="UP000007322"/>
    </source>
</evidence>
<feature type="region of interest" description="Disordered" evidence="1">
    <location>
        <begin position="67"/>
        <end position="177"/>
    </location>
</feature>